<feature type="region of interest" description="Disordered" evidence="1">
    <location>
        <begin position="32"/>
        <end position="124"/>
    </location>
</feature>
<dbReference type="EMBL" id="CACRXK020003323">
    <property type="protein sequence ID" value="CAB3998324.1"/>
    <property type="molecule type" value="Genomic_DNA"/>
</dbReference>
<keyword evidence="3" id="KW-1185">Reference proteome</keyword>
<dbReference type="PANTHER" id="PTHR46880:SF5">
    <property type="entry name" value="DUF4371 DOMAIN-CONTAINING PROTEIN"/>
    <property type="match status" value="1"/>
</dbReference>
<accession>A0A6S7GY83</accession>
<feature type="compositionally biased region" description="Polar residues" evidence="1">
    <location>
        <begin position="44"/>
        <end position="98"/>
    </location>
</feature>
<dbReference type="AlphaFoldDB" id="A0A6S7GY83"/>
<feature type="compositionally biased region" description="Basic and acidic residues" evidence="1">
    <location>
        <begin position="33"/>
        <end position="42"/>
    </location>
</feature>
<gene>
    <name evidence="2" type="ORF">PACLA_8A061829</name>
</gene>
<dbReference type="Proteomes" id="UP001152795">
    <property type="component" value="Unassembled WGS sequence"/>
</dbReference>
<proteinExistence type="predicted"/>
<name>A0A6S7GY83_PARCT</name>
<evidence type="ECO:0000256" key="1">
    <source>
        <dbReference type="SAM" id="MobiDB-lite"/>
    </source>
</evidence>
<dbReference type="InterPro" id="IPR012337">
    <property type="entry name" value="RNaseH-like_sf"/>
</dbReference>
<dbReference type="GO" id="GO:0016874">
    <property type="term" value="F:ligase activity"/>
    <property type="evidence" value="ECO:0007669"/>
    <property type="project" value="UniProtKB-KW"/>
</dbReference>
<evidence type="ECO:0000313" key="3">
    <source>
        <dbReference type="Proteomes" id="UP001152795"/>
    </source>
</evidence>
<keyword evidence="2" id="KW-0436">Ligase</keyword>
<comment type="caution">
    <text evidence="2">The sequence shown here is derived from an EMBL/GenBank/DDBJ whole genome shotgun (WGS) entry which is preliminary data.</text>
</comment>
<evidence type="ECO:0000313" key="2">
    <source>
        <dbReference type="EMBL" id="CAB3998324.1"/>
    </source>
</evidence>
<dbReference type="PANTHER" id="PTHR46880">
    <property type="entry name" value="RAS-ASSOCIATING DOMAIN-CONTAINING PROTEIN"/>
    <property type="match status" value="1"/>
</dbReference>
<dbReference type="OrthoDB" id="6597828at2759"/>
<protein>
    <submittedName>
        <fullName evidence="2">E3 SUMO- ligase KIAA1586-like isoform X3</fullName>
    </submittedName>
</protein>
<dbReference type="SUPFAM" id="SSF53098">
    <property type="entry name" value="Ribonuclease H-like"/>
    <property type="match status" value="1"/>
</dbReference>
<sequence length="845" mass="95729">MPYATKRRLEKEKKLKKEASKCQKINTFFPKRSSGEACEKGDPSLSSSLAEETSDVATESSSSDLEENTGNIFDNTSDCPVTQQGKQTCFTSSNNSDSVEIGECENEQDESGSNGRPQSPQNQTQSQVYLYRGFQLDINAINKKIGPGILYIYKERTRKGSAEHAKTRCMVKCLVCSEFEEEAKRYAGNNRVYLADGVRCDGKKTLQDIVDHLHGASHAAALEMKKLSTQWSNNSVNHPWLRTLKSNDPNVIQTLIHMAVDVYNDSKLLTPAASSWPSRSLAQLHADTQFKIYGNTDGDAAFSQFQPTAVDLHYRDPVHYAEILHIEGDMEREKLKEELQNCLRFAVQVDGSVDTKQQDKKFVFVRYNDRSSPLSIQTRLVSAKEVEKRGAEGLCDAVISSLKDIGLTDTHIRASYSGVTTDGESANTGRNSGLWARMEEYVGHPTFNFWCACHRSDLAMEDVIRSVPELKIWNSNVVAVSTYYRTSGLRTKELKSIIPKMKSFPAHHEVRFAQHLIQLCEAVLSNLDGCRLHWQKIVDATSGEYDRKEKDKARGFLKNWHPSSIQTWLTALMVDICSVFRYVEKECQKKDIILPDILRYVDVAVQKLELMDVKPYPGGQEEQVEEKLNSAGEQNRTDDRRATAHSLVTTFRRSKEAIRVEIVASSNNYLRNRLNDEQNDVVKHIISLTTAKTAIEFVNASVPLLVSCNVTDKEEFINAVLENFDSMKPSEEILNHDYGVRLYSMLRGSQPPVTEFLSCFCVVSPHSMTVERSVSTYNMLFSDLRTATSEKTLVDRLLIYWNGVPTALYDPRPAVQKFMLSKDRRMHLPTVSTYVERDFIKKFFK</sequence>
<feature type="compositionally biased region" description="Polar residues" evidence="1">
    <location>
        <begin position="111"/>
        <end position="124"/>
    </location>
</feature>
<reference evidence="2" key="1">
    <citation type="submission" date="2020-04" db="EMBL/GenBank/DDBJ databases">
        <authorList>
            <person name="Alioto T."/>
            <person name="Alioto T."/>
            <person name="Gomez Garrido J."/>
        </authorList>
    </citation>
    <scope>NUCLEOTIDE SEQUENCE</scope>
    <source>
        <strain evidence="2">A484AB</strain>
    </source>
</reference>
<organism evidence="2 3">
    <name type="scientific">Paramuricea clavata</name>
    <name type="common">Red gorgonian</name>
    <name type="synonym">Violescent sea-whip</name>
    <dbReference type="NCBI Taxonomy" id="317549"/>
    <lineage>
        <taxon>Eukaryota</taxon>
        <taxon>Metazoa</taxon>
        <taxon>Cnidaria</taxon>
        <taxon>Anthozoa</taxon>
        <taxon>Octocorallia</taxon>
        <taxon>Malacalcyonacea</taxon>
        <taxon>Plexauridae</taxon>
        <taxon>Paramuricea</taxon>
    </lineage>
</organism>
<feature type="compositionally biased region" description="Acidic residues" evidence="1">
    <location>
        <begin position="100"/>
        <end position="110"/>
    </location>
</feature>